<keyword evidence="1" id="KW-1133">Transmembrane helix</keyword>
<name>A0A6C0LX92_9ZZZZ</name>
<feature type="transmembrane region" description="Helical" evidence="1">
    <location>
        <begin position="36"/>
        <end position="60"/>
    </location>
</feature>
<accession>A0A6C0LX92</accession>
<reference evidence="2" key="1">
    <citation type="journal article" date="2020" name="Nature">
        <title>Giant virus diversity and host interactions through global metagenomics.</title>
        <authorList>
            <person name="Schulz F."/>
            <person name="Roux S."/>
            <person name="Paez-Espino D."/>
            <person name="Jungbluth S."/>
            <person name="Walsh D.A."/>
            <person name="Denef V.J."/>
            <person name="McMahon K.D."/>
            <person name="Konstantinidis K.T."/>
            <person name="Eloe-Fadrosh E.A."/>
            <person name="Kyrpides N.C."/>
            <person name="Woyke T."/>
        </authorList>
    </citation>
    <scope>NUCLEOTIDE SEQUENCE</scope>
    <source>
        <strain evidence="2">GVMAG-S-1016713-169</strain>
    </source>
</reference>
<protein>
    <submittedName>
        <fullName evidence="2">Uncharacterized protein</fullName>
    </submittedName>
</protein>
<keyword evidence="1" id="KW-0812">Transmembrane</keyword>
<evidence type="ECO:0000256" key="1">
    <source>
        <dbReference type="SAM" id="Phobius"/>
    </source>
</evidence>
<proteinExistence type="predicted"/>
<feature type="transmembrane region" description="Helical" evidence="1">
    <location>
        <begin position="72"/>
        <end position="96"/>
    </location>
</feature>
<dbReference type="AlphaFoldDB" id="A0A6C0LX92"/>
<organism evidence="2">
    <name type="scientific">viral metagenome</name>
    <dbReference type="NCBI Taxonomy" id="1070528"/>
    <lineage>
        <taxon>unclassified sequences</taxon>
        <taxon>metagenomes</taxon>
        <taxon>organismal metagenomes</taxon>
    </lineage>
</organism>
<sequence length="103" mass="11604">MYKYLSLTGTISLLKQYQNKVREGYDDYNEENSPGIALAIIIPLIILYSTLWVWALVILIKYWKQLPLAAKVFGILGVFPGTPIGPVITIVFVYALKDPSLNN</sequence>
<dbReference type="EMBL" id="MN740576">
    <property type="protein sequence ID" value="QHU34638.1"/>
    <property type="molecule type" value="Genomic_DNA"/>
</dbReference>
<keyword evidence="1" id="KW-0472">Membrane</keyword>
<evidence type="ECO:0000313" key="2">
    <source>
        <dbReference type="EMBL" id="QHU34638.1"/>
    </source>
</evidence>